<keyword evidence="3" id="KW-1185">Reference proteome</keyword>
<gene>
    <name evidence="2" type="ORF">FHU38_005360</name>
</gene>
<accession>A0A7X5ZTH1</accession>
<comment type="caution">
    <text evidence="2">The sequence shown here is derived from an EMBL/GenBank/DDBJ whole genome shotgun (WGS) entry which is preliminary data.</text>
</comment>
<dbReference type="Pfam" id="PF19694">
    <property type="entry name" value="DUF6194"/>
    <property type="match status" value="1"/>
</dbReference>
<evidence type="ECO:0000259" key="1">
    <source>
        <dbReference type="Pfam" id="PF19694"/>
    </source>
</evidence>
<sequence length="161" mass="17926">MDAAELKRYIETNFEGVTSVESSGDTFFTYDPDGDLPEQGWLPFATIVTGDHYDEVSALEETGCYRLNIGLPKAAYLARFGAAPTARGERGVLRTGFDYATRDQLLPHPHYASQYWVCVVSPSARMFDAVVRPLLAQSYEFAARKHANRRARRAGEPSQEG</sequence>
<dbReference type="AlphaFoldDB" id="A0A7X5ZTH1"/>
<reference evidence="2 3" key="1">
    <citation type="submission" date="2020-03" db="EMBL/GenBank/DDBJ databases">
        <title>Sequencing the genomes of 1000 actinobacteria strains.</title>
        <authorList>
            <person name="Klenk H.-P."/>
        </authorList>
    </citation>
    <scope>NUCLEOTIDE SEQUENCE [LARGE SCALE GENOMIC DNA]</scope>
    <source>
        <strain evidence="2 3">DSM 45685</strain>
    </source>
</reference>
<dbReference type="EMBL" id="JAAOYM010000003">
    <property type="protein sequence ID" value="NIJ14952.1"/>
    <property type="molecule type" value="Genomic_DNA"/>
</dbReference>
<name>A0A7X5ZTH1_9PSEU</name>
<dbReference type="Proteomes" id="UP000545493">
    <property type="component" value="Unassembled WGS sequence"/>
</dbReference>
<dbReference type="InterPro" id="IPR045676">
    <property type="entry name" value="DUF6194"/>
</dbReference>
<dbReference type="RefSeq" id="WP_167177525.1">
    <property type="nucleotide sequence ID" value="NZ_JAAOYM010000003.1"/>
</dbReference>
<evidence type="ECO:0000313" key="3">
    <source>
        <dbReference type="Proteomes" id="UP000545493"/>
    </source>
</evidence>
<protein>
    <recommendedName>
        <fullName evidence="1">DUF6194 domain-containing protein</fullName>
    </recommendedName>
</protein>
<proteinExistence type="predicted"/>
<evidence type="ECO:0000313" key="2">
    <source>
        <dbReference type="EMBL" id="NIJ14952.1"/>
    </source>
</evidence>
<feature type="domain" description="DUF6194" evidence="1">
    <location>
        <begin position="1"/>
        <end position="150"/>
    </location>
</feature>
<organism evidence="2 3">
    <name type="scientific">Saccharomonospora amisosensis</name>
    <dbReference type="NCBI Taxonomy" id="1128677"/>
    <lineage>
        <taxon>Bacteria</taxon>
        <taxon>Bacillati</taxon>
        <taxon>Actinomycetota</taxon>
        <taxon>Actinomycetes</taxon>
        <taxon>Pseudonocardiales</taxon>
        <taxon>Pseudonocardiaceae</taxon>
        <taxon>Saccharomonospora</taxon>
    </lineage>
</organism>